<evidence type="ECO:0008006" key="4">
    <source>
        <dbReference type="Google" id="ProtNLM"/>
    </source>
</evidence>
<dbReference type="Pfam" id="PF12836">
    <property type="entry name" value="HHH_3"/>
    <property type="match status" value="1"/>
</dbReference>
<reference evidence="2 3" key="1">
    <citation type="submission" date="2017-06" db="EMBL/GenBank/DDBJ databases">
        <title>Azoarcus.</title>
        <authorList>
            <person name="Woo J.-H."/>
            <person name="Kim H.-S."/>
        </authorList>
    </citation>
    <scope>NUCLEOTIDE SEQUENCE [LARGE SCALE GENOMIC DNA]</scope>
    <source>
        <strain evidence="2 3">TSPY31</strain>
    </source>
</reference>
<dbReference type="EMBL" id="CP022187">
    <property type="protein sequence ID" value="AWI76664.1"/>
    <property type="molecule type" value="Genomic_DNA"/>
</dbReference>
<evidence type="ECO:0000256" key="1">
    <source>
        <dbReference type="SAM" id="MobiDB-lite"/>
    </source>
</evidence>
<gene>
    <name evidence="2" type="ORF">CEW83_16785</name>
</gene>
<sequence>MPYSDPSNQYIPPTTALIGSAHGYVFNADEVTLEAEIHAVDPLATSYLNWSLQLWAGDVLVAEASFGALYPDSFGIARVGATVSANLPAGTNEHMLTLVLAGDDGTGLQRYDAVTYPRSERFVLPLIEGSVAYRLDTDCTEISAECIRNPRAADNMSGSLVLELWALPAAYQGGAFSGILIGSEFVGALAGQSQWNNVSARLPACELPAGQWHLVLMLREWVGNTYLTRDYRNFALTVDGPLPTPTAAPEAEAAPAPVATPAPAAAPAEKPAAKAAKKPAAKAVDKTAEKTAEKAPAKKSKPAAATKAPAAEPVSAAKRNAKKSAPVHKPGRVSVNTAGVSDLAAVSGVNGATAEGIIAGRPWATLDDLIKVKGIGTKSLDKLKHLLKL</sequence>
<dbReference type="Gene3D" id="1.10.150.320">
    <property type="entry name" value="Photosystem II 12 kDa extrinsic protein"/>
    <property type="match status" value="1"/>
</dbReference>
<evidence type="ECO:0000313" key="2">
    <source>
        <dbReference type="EMBL" id="AWI76664.1"/>
    </source>
</evidence>
<keyword evidence="3" id="KW-1185">Reference proteome</keyword>
<feature type="compositionally biased region" description="Basic residues" evidence="1">
    <location>
        <begin position="319"/>
        <end position="331"/>
    </location>
</feature>
<feature type="region of interest" description="Disordered" evidence="1">
    <location>
        <begin position="245"/>
        <end position="333"/>
    </location>
</feature>
<feature type="compositionally biased region" description="Basic and acidic residues" evidence="1">
    <location>
        <begin position="283"/>
        <end position="296"/>
    </location>
</feature>
<feature type="compositionally biased region" description="Low complexity" evidence="1">
    <location>
        <begin position="302"/>
        <end position="318"/>
    </location>
</feature>
<protein>
    <recommendedName>
        <fullName evidence="4">Helix-hairpin-helix domain-containing protein</fullName>
    </recommendedName>
</protein>
<dbReference type="SUPFAM" id="SSF81585">
    <property type="entry name" value="PsbU/PolX domain-like"/>
    <property type="match status" value="1"/>
</dbReference>
<accession>A0A2U8GTC4</accession>
<organism evidence="2 3">
    <name type="scientific">Parazoarcus communis</name>
    <dbReference type="NCBI Taxonomy" id="41977"/>
    <lineage>
        <taxon>Bacteria</taxon>
        <taxon>Pseudomonadati</taxon>
        <taxon>Pseudomonadota</taxon>
        <taxon>Betaproteobacteria</taxon>
        <taxon>Rhodocyclales</taxon>
        <taxon>Zoogloeaceae</taxon>
        <taxon>Parazoarcus</taxon>
    </lineage>
</organism>
<dbReference type="AlphaFoldDB" id="A0A2U8GTC4"/>
<feature type="compositionally biased region" description="Low complexity" evidence="1">
    <location>
        <begin position="245"/>
        <end position="274"/>
    </location>
</feature>
<dbReference type="KEGG" id="acom:CEW83_16785"/>
<dbReference type="RefSeq" id="WP_108950363.1">
    <property type="nucleotide sequence ID" value="NZ_CP022187.1"/>
</dbReference>
<name>A0A2U8GTC4_9RHOO</name>
<evidence type="ECO:0000313" key="3">
    <source>
        <dbReference type="Proteomes" id="UP000244930"/>
    </source>
</evidence>
<dbReference type="Proteomes" id="UP000244930">
    <property type="component" value="Chromosome"/>
</dbReference>
<proteinExistence type="predicted"/>